<feature type="domain" description="KOW" evidence="2">
    <location>
        <begin position="635"/>
        <end position="662"/>
    </location>
</feature>
<organism evidence="3 4">
    <name type="scientific">Marasmiellus scandens</name>
    <dbReference type="NCBI Taxonomy" id="2682957"/>
    <lineage>
        <taxon>Eukaryota</taxon>
        <taxon>Fungi</taxon>
        <taxon>Dikarya</taxon>
        <taxon>Basidiomycota</taxon>
        <taxon>Agaricomycotina</taxon>
        <taxon>Agaricomycetes</taxon>
        <taxon>Agaricomycetidae</taxon>
        <taxon>Agaricales</taxon>
        <taxon>Marasmiineae</taxon>
        <taxon>Omphalotaceae</taxon>
        <taxon>Marasmiellus</taxon>
    </lineage>
</organism>
<dbReference type="PANTHER" id="PTHR11125">
    <property type="entry name" value="SUPPRESSOR OF TY 5"/>
    <property type="match status" value="1"/>
</dbReference>
<dbReference type="EMBL" id="JBANRG010000039">
    <property type="protein sequence ID" value="KAK7448052.1"/>
    <property type="molecule type" value="Genomic_DNA"/>
</dbReference>
<feature type="region of interest" description="Disordered" evidence="1">
    <location>
        <begin position="1"/>
        <end position="44"/>
    </location>
</feature>
<sequence length="1054" mass="118345">MVNPFIDDQAYESDDDVYDDADTGNTAGGEEGTGWNDEDDPEVHNEDRLVDFGLSVPDSLPPRPRPRLEAVTDRLLARYVQTEVGHSSSQVPVREDGDEFDDTTLKKILCADGKQVFWRIKCKPGSEMELVFDIMHYRQILTTPSQSPEPSSMPVGVRTKGLSSAARALKTIRQYALTQDGEPKTVADELEKVLGSEWSVEWTRLIDAAGLEPGEGDVQAALNNVNQKAAAFLPVLVLQEASLSFSDTPPIPSASLPPQSTNHHPGNHSPTVEATTILSAFCVPTVSGFVYLEGHCNAVWLDWFMQRSTVFKKTHSKIWIEPVECEEIGVLLDTPISSIHPMSWVRVKYGLYRHDVGLVLSREMRGGQRRFKVLLVPRLPGGTSESERPPTPPPKPTHPLVLSDATPMSSKPPTEQSRGKRQRSLERPPQMLFQPQTFAGELTKISEDIYESPYAEFRYDLAVKYYDSSSLTQQDVTMDTRSRRLFEMSRDPVLRKVRLPVPDDWIFFAEEEVVAVVGAPLVDRQRVNPDLPQATYRKNAVIVDAGERSCTVQFYDYSEFDSDETKTSISTVNLRKRIGIGHSVEVVAGEHKGRQGLVLSNSFDTLEVMESIAGKNFDVHVNCCRITARRNSSVVPWLGQHVVVIYGQYRGYSGIVVDVHPPRPHYTMVDISFANLGVTVPVQHDFVVDSISTNHWLRIVSPLTAQQQNFRQPSWDVYYAPNLQSPPIDRYTGRYITAADLVNRQPPEPWVNIEVMVIRGSVKGKATVKHVERSYQYPSGLRVEVEYDYISAEHGANPHYWCDYADVRDPRTGLPLHIVYPLKREQRYWEPLARIKAVSVRNPYATQPWQRPVSKPATPLWSPDVADIFLTPAAGPSNTCHVLPPSHWALDPRLDQKPFFVCWKPRSGMGHAKVTAIPQCQFGKIQLKDGASGWFVPPEEVHDLATSIKPTTVKDSLLVVRGPYTGTNMRPVFSKYIQGRREALIIGAVYENWATGAEKYTGRDIEVEPENCALAGLDPNKAKFKDEIKGLRDRYRQPAEGKKTRKRAIKPRGG</sequence>
<comment type="caution">
    <text evidence="3">The sequence shown here is derived from an EMBL/GenBank/DDBJ whole genome shotgun (WGS) entry which is preliminary data.</text>
</comment>
<feature type="compositionally biased region" description="Polar residues" evidence="1">
    <location>
        <begin position="406"/>
        <end position="416"/>
    </location>
</feature>
<dbReference type="PANTHER" id="PTHR11125:SF7">
    <property type="entry name" value="TRANSCRIPTION ELONGATION FACTOR SPT5"/>
    <property type="match status" value="1"/>
</dbReference>
<protein>
    <recommendedName>
        <fullName evidence="2">KOW domain-containing protein</fullName>
    </recommendedName>
</protein>
<feature type="region of interest" description="Disordered" evidence="1">
    <location>
        <begin position="249"/>
        <end position="268"/>
    </location>
</feature>
<name>A0ABR1J588_9AGAR</name>
<accession>A0ABR1J588</accession>
<evidence type="ECO:0000313" key="3">
    <source>
        <dbReference type="EMBL" id="KAK7448052.1"/>
    </source>
</evidence>
<keyword evidence="4" id="KW-1185">Reference proteome</keyword>
<feature type="compositionally biased region" description="Acidic residues" evidence="1">
    <location>
        <begin position="9"/>
        <end position="22"/>
    </location>
</feature>
<feature type="region of interest" description="Disordered" evidence="1">
    <location>
        <begin position="1028"/>
        <end position="1054"/>
    </location>
</feature>
<dbReference type="InterPro" id="IPR008991">
    <property type="entry name" value="Translation_prot_SH3-like_sf"/>
</dbReference>
<reference evidence="3 4" key="1">
    <citation type="submission" date="2024-01" db="EMBL/GenBank/DDBJ databases">
        <title>A draft genome for the cacao thread blight pathogen Marasmiellus scandens.</title>
        <authorList>
            <person name="Baruah I.K."/>
            <person name="Leung J."/>
            <person name="Bukari Y."/>
            <person name="Amoako-Attah I."/>
            <person name="Meinhardt L.W."/>
            <person name="Bailey B.A."/>
            <person name="Cohen S.P."/>
        </authorList>
    </citation>
    <scope>NUCLEOTIDE SEQUENCE [LARGE SCALE GENOMIC DNA]</scope>
    <source>
        <strain evidence="3 4">GH-19</strain>
    </source>
</reference>
<feature type="compositionally biased region" description="Basic residues" evidence="1">
    <location>
        <begin position="1043"/>
        <end position="1054"/>
    </location>
</feature>
<dbReference type="InterPro" id="IPR039659">
    <property type="entry name" value="SPT5"/>
</dbReference>
<evidence type="ECO:0000259" key="2">
    <source>
        <dbReference type="SMART" id="SM00739"/>
    </source>
</evidence>
<proteinExistence type="predicted"/>
<gene>
    <name evidence="3" type="ORF">VKT23_013809</name>
</gene>
<evidence type="ECO:0000256" key="1">
    <source>
        <dbReference type="SAM" id="MobiDB-lite"/>
    </source>
</evidence>
<feature type="region of interest" description="Disordered" evidence="1">
    <location>
        <begin position="379"/>
        <end position="433"/>
    </location>
</feature>
<feature type="compositionally biased region" description="Polar residues" evidence="1">
    <location>
        <begin position="256"/>
        <end position="268"/>
    </location>
</feature>
<dbReference type="InterPro" id="IPR005824">
    <property type="entry name" value="KOW"/>
</dbReference>
<dbReference type="Proteomes" id="UP001498398">
    <property type="component" value="Unassembled WGS sequence"/>
</dbReference>
<feature type="compositionally biased region" description="Basic and acidic residues" evidence="1">
    <location>
        <begin position="1028"/>
        <end position="1042"/>
    </location>
</feature>
<dbReference type="SUPFAM" id="SSF50104">
    <property type="entry name" value="Translation proteins SH3-like domain"/>
    <property type="match status" value="1"/>
</dbReference>
<dbReference type="CDD" id="cd00380">
    <property type="entry name" value="KOW"/>
    <property type="match status" value="1"/>
</dbReference>
<dbReference type="SMART" id="SM00739">
    <property type="entry name" value="KOW"/>
    <property type="match status" value="2"/>
</dbReference>
<evidence type="ECO:0000313" key="4">
    <source>
        <dbReference type="Proteomes" id="UP001498398"/>
    </source>
</evidence>
<feature type="domain" description="KOW" evidence="2">
    <location>
        <begin position="577"/>
        <end position="604"/>
    </location>
</feature>